<evidence type="ECO:0000313" key="3">
    <source>
        <dbReference type="EMBL" id="EFG10238.1"/>
    </source>
</evidence>
<accession>E2PY62</accession>
<dbReference type="InterPro" id="IPR000772">
    <property type="entry name" value="Ricin_B_lectin"/>
</dbReference>
<evidence type="ECO:0000256" key="1">
    <source>
        <dbReference type="SAM" id="SignalP"/>
    </source>
</evidence>
<protein>
    <submittedName>
        <fullName evidence="3">Chitinase</fullName>
    </submittedName>
</protein>
<feature type="domain" description="Ricin B lectin" evidence="2">
    <location>
        <begin position="275"/>
        <end position="399"/>
    </location>
</feature>
<organism evidence="3 4">
    <name type="scientific">Streptomyces clavuligerus</name>
    <dbReference type="NCBI Taxonomy" id="1901"/>
    <lineage>
        <taxon>Bacteria</taxon>
        <taxon>Bacillati</taxon>
        <taxon>Actinomycetota</taxon>
        <taxon>Actinomycetes</taxon>
        <taxon>Kitasatosporales</taxon>
        <taxon>Streptomycetaceae</taxon>
        <taxon>Streptomyces</taxon>
    </lineage>
</organism>
<feature type="signal peptide" evidence="1">
    <location>
        <begin position="1"/>
        <end position="37"/>
    </location>
</feature>
<dbReference type="RefSeq" id="WP_003962435.1">
    <property type="nucleotide sequence ID" value="NZ_CM000913.1"/>
</dbReference>
<proteinExistence type="predicted"/>
<dbReference type="AlphaFoldDB" id="E2PY62"/>
<dbReference type="eggNOG" id="COG3325">
    <property type="taxonomic scope" value="Bacteria"/>
</dbReference>
<keyword evidence="1" id="KW-0732">Signal</keyword>
<evidence type="ECO:0000259" key="2">
    <source>
        <dbReference type="SMART" id="SM00458"/>
    </source>
</evidence>
<dbReference type="GeneID" id="93728409"/>
<dbReference type="OrthoDB" id="6017904at2"/>
<dbReference type="SUPFAM" id="SSF50370">
    <property type="entry name" value="Ricin B-like lectins"/>
    <property type="match status" value="1"/>
</dbReference>
<feature type="chain" id="PRO_5038364879" evidence="1">
    <location>
        <begin position="38"/>
        <end position="402"/>
    </location>
</feature>
<dbReference type="Pfam" id="PF00652">
    <property type="entry name" value="Ricin_B_lectin"/>
    <property type="match status" value="1"/>
</dbReference>
<dbReference type="PROSITE" id="PS50231">
    <property type="entry name" value="RICIN_B_LECTIN"/>
    <property type="match status" value="1"/>
</dbReference>
<name>E2PY62_STRCL</name>
<dbReference type="InterPro" id="IPR035992">
    <property type="entry name" value="Ricin_B-like_lectins"/>
</dbReference>
<gene>
    <name evidence="3" type="ORF">SCLAV_5164</name>
</gene>
<evidence type="ECO:0000313" key="4">
    <source>
        <dbReference type="Proteomes" id="UP000002357"/>
    </source>
</evidence>
<dbReference type="EMBL" id="CM000913">
    <property type="protein sequence ID" value="EFG10238.1"/>
    <property type="molecule type" value="Genomic_DNA"/>
</dbReference>
<dbReference type="Pfam" id="PF11958">
    <property type="entry name" value="DUF3472"/>
    <property type="match status" value="1"/>
</dbReference>
<keyword evidence="4" id="KW-1185">Reference proteome</keyword>
<dbReference type="STRING" id="1901.BB341_03170"/>
<reference evidence="3 4" key="1">
    <citation type="journal article" date="2010" name="Genome Biol. Evol.">
        <title>The sequence of a 1.8-mb bacterial linear plasmid reveals a rich evolutionary reservoir of secondary metabolic pathways.</title>
        <authorList>
            <person name="Medema M.H."/>
            <person name="Trefzer A."/>
            <person name="Kovalchuk A."/>
            <person name="van den Berg M."/>
            <person name="Mueller U."/>
            <person name="Heijne W."/>
            <person name="Wu L."/>
            <person name="Alam M.T."/>
            <person name="Ronning C.M."/>
            <person name="Nierman W.C."/>
            <person name="Bovenberg R.A.L."/>
            <person name="Breitling R."/>
            <person name="Takano E."/>
        </authorList>
    </citation>
    <scope>NUCLEOTIDE SEQUENCE [LARGE SCALE GENOMIC DNA]</scope>
    <source>
        <strain evidence="4">ATCC 27064 / DSM 738 / JCM 4710 / NBRC 13307 / NCIMB 12785 / NRRL 3585 / VKM Ac-602</strain>
    </source>
</reference>
<dbReference type="SMART" id="SM00458">
    <property type="entry name" value="RICIN"/>
    <property type="match status" value="1"/>
</dbReference>
<dbReference type="InterPro" id="IPR021862">
    <property type="entry name" value="DUF3472"/>
</dbReference>
<dbReference type="Gene3D" id="2.80.10.50">
    <property type="match status" value="1"/>
</dbReference>
<dbReference type="Proteomes" id="UP000002357">
    <property type="component" value="Chromosome"/>
</dbReference>
<sequence length="402" mass="42126">MAWQTALRRASCRTPRRHRTRSLARTLLATAATLLTAAGTALVPVSDAVASETPGSYTNYGFPVGTSGFSDITFRTTVTQDPGQAANVFWSHQFDFTGGHTAYTGMQANGPDQQRTFLFSVWDATEAKAGSTGSECVDFGGEGVGKSCRLHREWVQGHTYRTTVTHEGDRWFAATVTDETTKDSFTLGSIRAAASTISPSGMVDWTEYFEWNDPRASCYDQPYSRAEFGLPKGDKETVSASVSSTKVSAACAKVSQVDRTTTGSVQTNGIGNSVRGPITGLGGKVIDASGGATNGTKAILYRATGKANQAWVLGADGAVHLMKSGLCLTVANNATAAGSPVQVSTCDGGTGQQWRAQNGTLLNPASKRCLAPHGGSSANGTALELADCDGGTPQKWTVPVTP</sequence>